<name>A0A1G2I379_9BACT</name>
<organism evidence="1 2">
    <name type="scientific">Candidatus Staskawiczbacteria bacterium RIFCSPHIGHO2_02_FULL_42_22</name>
    <dbReference type="NCBI Taxonomy" id="1802207"/>
    <lineage>
        <taxon>Bacteria</taxon>
        <taxon>Candidatus Staskawicziibacteriota</taxon>
    </lineage>
</organism>
<evidence type="ECO:0000313" key="1">
    <source>
        <dbReference type="EMBL" id="OGZ69282.1"/>
    </source>
</evidence>
<comment type="caution">
    <text evidence="1">The sequence shown here is derived from an EMBL/GenBank/DDBJ whole genome shotgun (WGS) entry which is preliminary data.</text>
</comment>
<sequence>MKLFRVVSAVVPAECEVGEPAAAGSYLVFRGPDGTSVVTAASAAGAWPQQRAEEVARRHAGAYMIPALCVWCGREPVEGYPCPSRDCPPNSEGLPCVVPGAHH</sequence>
<dbReference type="Proteomes" id="UP000178820">
    <property type="component" value="Unassembled WGS sequence"/>
</dbReference>
<evidence type="ECO:0000313" key="2">
    <source>
        <dbReference type="Proteomes" id="UP000178820"/>
    </source>
</evidence>
<dbReference type="STRING" id="1802207.A3D44_01160"/>
<reference evidence="1 2" key="1">
    <citation type="journal article" date="2016" name="Nat. Commun.">
        <title>Thousands of microbial genomes shed light on interconnected biogeochemical processes in an aquifer system.</title>
        <authorList>
            <person name="Anantharaman K."/>
            <person name="Brown C.T."/>
            <person name="Hug L.A."/>
            <person name="Sharon I."/>
            <person name="Castelle C.J."/>
            <person name="Probst A.J."/>
            <person name="Thomas B.C."/>
            <person name="Singh A."/>
            <person name="Wilkins M.J."/>
            <person name="Karaoz U."/>
            <person name="Brodie E.L."/>
            <person name="Williams K.H."/>
            <person name="Hubbard S.S."/>
            <person name="Banfield J.F."/>
        </authorList>
    </citation>
    <scope>NUCLEOTIDE SEQUENCE [LARGE SCALE GENOMIC DNA]</scope>
</reference>
<dbReference type="EMBL" id="MHOT01000013">
    <property type="protein sequence ID" value="OGZ69282.1"/>
    <property type="molecule type" value="Genomic_DNA"/>
</dbReference>
<dbReference type="AlphaFoldDB" id="A0A1G2I379"/>
<protein>
    <submittedName>
        <fullName evidence="1">Uncharacterized protein</fullName>
    </submittedName>
</protein>
<accession>A0A1G2I379</accession>
<gene>
    <name evidence="1" type="ORF">A3D44_01160</name>
</gene>
<proteinExistence type="predicted"/>